<sequence length="394" mass="44806">MSDYFPTELLIEIFLKLPVKPLIRCTTVCKSWHSLITSPSFICLHISENKNHALLLRRYDSRDKREHYSLLKVADDGVFAVNSSLELEFPFKSQIGYFRIVGSCNGLVCLSDDFFANPSQPLIIWNPSVRNHVVLPKATINPEQPHIFAVGFGAAGDDYKVVRLVYCREPDDFGFIVPPQAEIFSLKTRKWRRVKGVNVRLQILEFMWSQVFLKGVVHWLAYESINNDNSRHSSSILGFQVDKEVFTELLLPNELVGETVTNLSASLIGESLGVIKYSREDGSESCDVWMMKDYDVKESWTKLYRIDLSKGIERVVAFWKSGEALVVVREFSLVVYNPETKQTRNLGIHGTTRSFYIDNYVESLVLLRGHSGAVEEGLIGYALEKLSLDSCCIT</sequence>
<dbReference type="PANTHER" id="PTHR31672:SF10">
    <property type="entry name" value="F-BOX DOMAIN-CONTAINING PROTEIN"/>
    <property type="match status" value="1"/>
</dbReference>
<dbReference type="AlphaFoldDB" id="A0A2G9H9P2"/>
<keyword evidence="3" id="KW-1185">Reference proteome</keyword>
<dbReference type="Pfam" id="PF00646">
    <property type="entry name" value="F-box"/>
    <property type="match status" value="1"/>
</dbReference>
<dbReference type="SMART" id="SM00256">
    <property type="entry name" value="FBOX"/>
    <property type="match status" value="1"/>
</dbReference>
<feature type="domain" description="F-box" evidence="1">
    <location>
        <begin position="1"/>
        <end position="44"/>
    </location>
</feature>
<dbReference type="STRING" id="429701.A0A2G9H9P2"/>
<evidence type="ECO:0000313" key="2">
    <source>
        <dbReference type="EMBL" id="PIN14235.1"/>
    </source>
</evidence>
<dbReference type="EMBL" id="NKXS01002321">
    <property type="protein sequence ID" value="PIN14235.1"/>
    <property type="molecule type" value="Genomic_DNA"/>
</dbReference>
<accession>A0A2G9H9P2</accession>
<dbReference type="PROSITE" id="PS50181">
    <property type="entry name" value="FBOX"/>
    <property type="match status" value="1"/>
</dbReference>
<reference evidence="3" key="1">
    <citation type="journal article" date="2018" name="Gigascience">
        <title>Genome assembly of the Pink Ipe (Handroanthus impetiginosus, Bignoniaceae), a highly valued, ecologically keystone Neotropical timber forest tree.</title>
        <authorList>
            <person name="Silva-Junior O.B."/>
            <person name="Grattapaglia D."/>
            <person name="Novaes E."/>
            <person name="Collevatti R.G."/>
        </authorList>
    </citation>
    <scope>NUCLEOTIDE SEQUENCE [LARGE SCALE GENOMIC DNA]</scope>
    <source>
        <strain evidence="3">cv. UFG-1</strain>
    </source>
</reference>
<organism evidence="2 3">
    <name type="scientific">Handroanthus impetiginosus</name>
    <dbReference type="NCBI Taxonomy" id="429701"/>
    <lineage>
        <taxon>Eukaryota</taxon>
        <taxon>Viridiplantae</taxon>
        <taxon>Streptophyta</taxon>
        <taxon>Embryophyta</taxon>
        <taxon>Tracheophyta</taxon>
        <taxon>Spermatophyta</taxon>
        <taxon>Magnoliopsida</taxon>
        <taxon>eudicotyledons</taxon>
        <taxon>Gunneridae</taxon>
        <taxon>Pentapetalae</taxon>
        <taxon>asterids</taxon>
        <taxon>lamiids</taxon>
        <taxon>Lamiales</taxon>
        <taxon>Bignoniaceae</taxon>
        <taxon>Crescentiina</taxon>
        <taxon>Tabebuia alliance</taxon>
        <taxon>Handroanthus</taxon>
    </lineage>
</organism>
<dbReference type="InterPro" id="IPR017451">
    <property type="entry name" value="F-box-assoc_interact_dom"/>
</dbReference>
<dbReference type="InterPro" id="IPR006527">
    <property type="entry name" value="F-box-assoc_dom_typ1"/>
</dbReference>
<dbReference type="Proteomes" id="UP000231279">
    <property type="component" value="Unassembled WGS sequence"/>
</dbReference>
<dbReference type="OrthoDB" id="5314306at2759"/>
<comment type="caution">
    <text evidence="2">The sequence shown here is derived from an EMBL/GenBank/DDBJ whole genome shotgun (WGS) entry which is preliminary data.</text>
</comment>
<dbReference type="InterPro" id="IPR036047">
    <property type="entry name" value="F-box-like_dom_sf"/>
</dbReference>
<dbReference type="Gene3D" id="1.20.1280.50">
    <property type="match status" value="1"/>
</dbReference>
<gene>
    <name evidence="2" type="ORF">CDL12_13132</name>
</gene>
<dbReference type="SUPFAM" id="SSF81383">
    <property type="entry name" value="F-box domain"/>
    <property type="match status" value="1"/>
</dbReference>
<dbReference type="NCBIfam" id="TIGR01640">
    <property type="entry name" value="F_box_assoc_1"/>
    <property type="match status" value="1"/>
</dbReference>
<evidence type="ECO:0000259" key="1">
    <source>
        <dbReference type="PROSITE" id="PS50181"/>
    </source>
</evidence>
<dbReference type="Pfam" id="PF07734">
    <property type="entry name" value="FBA_1"/>
    <property type="match status" value="1"/>
</dbReference>
<dbReference type="PANTHER" id="PTHR31672">
    <property type="entry name" value="BNACNNG10540D PROTEIN"/>
    <property type="match status" value="1"/>
</dbReference>
<name>A0A2G9H9P2_9LAMI</name>
<dbReference type="InterPro" id="IPR001810">
    <property type="entry name" value="F-box_dom"/>
</dbReference>
<dbReference type="CDD" id="cd22157">
    <property type="entry name" value="F-box_AtFBW1-like"/>
    <property type="match status" value="1"/>
</dbReference>
<proteinExistence type="predicted"/>
<evidence type="ECO:0000313" key="3">
    <source>
        <dbReference type="Proteomes" id="UP000231279"/>
    </source>
</evidence>
<protein>
    <recommendedName>
        <fullName evidence="1">F-box domain-containing protein</fullName>
    </recommendedName>
</protein>
<dbReference type="InterPro" id="IPR050796">
    <property type="entry name" value="SCF_F-box_component"/>
</dbReference>